<dbReference type="Proteomes" id="UP001597168">
    <property type="component" value="Unassembled WGS sequence"/>
</dbReference>
<accession>A0ABW3QW01</accession>
<reference evidence="2" key="1">
    <citation type="journal article" date="2019" name="Int. J. Syst. Evol. Microbiol.">
        <title>The Global Catalogue of Microorganisms (GCM) 10K type strain sequencing project: providing services to taxonomists for standard genome sequencing and annotation.</title>
        <authorList>
            <consortium name="The Broad Institute Genomics Platform"/>
            <consortium name="The Broad Institute Genome Sequencing Center for Infectious Disease"/>
            <person name="Wu L."/>
            <person name="Ma J."/>
        </authorList>
    </citation>
    <scope>NUCLEOTIDE SEQUENCE [LARGE SCALE GENOMIC DNA]</scope>
    <source>
        <strain evidence="2">CCUG 60214</strain>
    </source>
</reference>
<comment type="caution">
    <text evidence="1">The sequence shown here is derived from an EMBL/GenBank/DDBJ whole genome shotgun (WGS) entry which is preliminary data.</text>
</comment>
<sequence length="116" mass="12307">MRTGEEAWRTGMVEGRVLSLVPTADGSVAAHQPENANGAKAILFSVDPGTGELAPLLPIGPKAHDDDGLTQHVRAFGFGGDNHQAVWRDGLFIVFTTTHRAASRGKVDMVAFAVSR</sequence>
<organism evidence="1 2">
    <name type="scientific">Saccharothrix hoggarensis</name>
    <dbReference type="NCBI Taxonomy" id="913853"/>
    <lineage>
        <taxon>Bacteria</taxon>
        <taxon>Bacillati</taxon>
        <taxon>Actinomycetota</taxon>
        <taxon>Actinomycetes</taxon>
        <taxon>Pseudonocardiales</taxon>
        <taxon>Pseudonocardiaceae</taxon>
        <taxon>Saccharothrix</taxon>
    </lineage>
</organism>
<dbReference type="RefSeq" id="WP_380724438.1">
    <property type="nucleotide sequence ID" value="NZ_JBHTLK010000087.1"/>
</dbReference>
<gene>
    <name evidence="1" type="ORF">ACFQ3T_17975</name>
</gene>
<protein>
    <submittedName>
        <fullName evidence="1">Uncharacterized protein</fullName>
    </submittedName>
</protein>
<dbReference type="EMBL" id="JBHTLK010000087">
    <property type="protein sequence ID" value="MFD1149022.1"/>
    <property type="molecule type" value="Genomic_DNA"/>
</dbReference>
<evidence type="ECO:0000313" key="1">
    <source>
        <dbReference type="EMBL" id="MFD1149022.1"/>
    </source>
</evidence>
<name>A0ABW3QW01_9PSEU</name>
<proteinExistence type="predicted"/>
<evidence type="ECO:0000313" key="2">
    <source>
        <dbReference type="Proteomes" id="UP001597168"/>
    </source>
</evidence>
<keyword evidence="2" id="KW-1185">Reference proteome</keyword>